<dbReference type="FunCoup" id="A0A0M8K850">
    <property type="interactions" value="107"/>
</dbReference>
<name>A0A0M8K850_9CHLR</name>
<comment type="caution">
    <text evidence="2">The sequence shown here is derived from an EMBL/GenBank/DDBJ whole genome shotgun (WGS) entry which is preliminary data.</text>
</comment>
<reference evidence="2 3" key="1">
    <citation type="journal article" date="2015" name="Genome Announc.">
        <title>Draft Genome Sequence of a Heterotrophic Facultative Anaerobic Thermophilic Bacterium, Ardenticatena maritima Strain 110ST.</title>
        <authorList>
            <person name="Kawaichi S."/>
            <person name="Yoshida T."/>
            <person name="Sako Y."/>
            <person name="Nakamura R."/>
        </authorList>
    </citation>
    <scope>NUCLEOTIDE SEQUENCE [LARGE SCALE GENOMIC DNA]</scope>
    <source>
        <strain evidence="2 3">110S</strain>
    </source>
</reference>
<dbReference type="Pfam" id="PF08241">
    <property type="entry name" value="Methyltransf_11"/>
    <property type="match status" value="1"/>
</dbReference>
<keyword evidence="3" id="KW-1185">Reference proteome</keyword>
<evidence type="ECO:0000313" key="2">
    <source>
        <dbReference type="EMBL" id="GAP62702.1"/>
    </source>
</evidence>
<proteinExistence type="predicted"/>
<dbReference type="InParanoid" id="A0A0M8K850"/>
<dbReference type="PANTHER" id="PTHR43861:SF1">
    <property type="entry name" value="TRANS-ACONITATE 2-METHYLTRANSFERASE"/>
    <property type="match status" value="1"/>
</dbReference>
<protein>
    <recommendedName>
        <fullName evidence="1">Methyltransferase type 11 domain-containing protein</fullName>
    </recommendedName>
</protein>
<sequence length="238" mass="27310">MPMFEQAYAPRWRKALKIKTILQDAYPNDLRQARVLDIGCGNGAITNALAPDVATIVGTDIDGTLIAEAYAHAAPNATFLQSDGAALPFADEQFDIVICAQVYEHAHDRPALVREIERVLRPGGYCFFSGPNKLAVLEEHYWLPFLSWLPQSIADAYVRITGRGDEYDVWPMTYWQLRQLWRRFTILDYTPKLLHAPQRFGVEDELGRLHILTRLPFAFWRFMAPFLPNFNWVLVKQS</sequence>
<gene>
    <name evidence="2" type="ORF">ARMA_1125</name>
</gene>
<dbReference type="Gene3D" id="3.40.50.150">
    <property type="entry name" value="Vaccinia Virus protein VP39"/>
    <property type="match status" value="1"/>
</dbReference>
<dbReference type="InterPro" id="IPR029063">
    <property type="entry name" value="SAM-dependent_MTases_sf"/>
</dbReference>
<reference evidence="3" key="2">
    <citation type="submission" date="2015-08" db="EMBL/GenBank/DDBJ databases">
        <title>Draft Genome Sequence of a Heterotrophic Facultative Anaerobic Bacterium Ardenticatena maritima Strain 110S.</title>
        <authorList>
            <person name="Kawaichi S."/>
            <person name="Yoshida T."/>
            <person name="Sako Y."/>
            <person name="Nakamura R."/>
        </authorList>
    </citation>
    <scope>NUCLEOTIDE SEQUENCE [LARGE SCALE GENOMIC DNA]</scope>
    <source>
        <strain evidence="3">110S</strain>
    </source>
</reference>
<organism evidence="2 3">
    <name type="scientific">Ardenticatena maritima</name>
    <dbReference type="NCBI Taxonomy" id="872965"/>
    <lineage>
        <taxon>Bacteria</taxon>
        <taxon>Bacillati</taxon>
        <taxon>Chloroflexota</taxon>
        <taxon>Ardenticatenia</taxon>
        <taxon>Ardenticatenales</taxon>
        <taxon>Ardenticatenaceae</taxon>
        <taxon>Ardenticatena</taxon>
    </lineage>
</organism>
<dbReference type="CDD" id="cd02440">
    <property type="entry name" value="AdoMet_MTases"/>
    <property type="match status" value="1"/>
</dbReference>
<dbReference type="EMBL" id="BBZA01000076">
    <property type="protein sequence ID" value="GAP62702.1"/>
    <property type="molecule type" value="Genomic_DNA"/>
</dbReference>
<dbReference type="AlphaFoldDB" id="A0A0M8K850"/>
<dbReference type="OrthoDB" id="9801538at2"/>
<dbReference type="PANTHER" id="PTHR43861">
    <property type="entry name" value="TRANS-ACONITATE 2-METHYLTRANSFERASE-RELATED"/>
    <property type="match status" value="1"/>
</dbReference>
<dbReference type="Proteomes" id="UP000037784">
    <property type="component" value="Unassembled WGS sequence"/>
</dbReference>
<feature type="domain" description="Methyltransferase type 11" evidence="1">
    <location>
        <begin position="36"/>
        <end position="128"/>
    </location>
</feature>
<dbReference type="GO" id="GO:0008757">
    <property type="term" value="F:S-adenosylmethionine-dependent methyltransferase activity"/>
    <property type="evidence" value="ECO:0007669"/>
    <property type="project" value="InterPro"/>
</dbReference>
<dbReference type="RefSeq" id="WP_054492603.1">
    <property type="nucleotide sequence ID" value="NZ_BBZA01000076.1"/>
</dbReference>
<evidence type="ECO:0000259" key="1">
    <source>
        <dbReference type="Pfam" id="PF08241"/>
    </source>
</evidence>
<dbReference type="SUPFAM" id="SSF53335">
    <property type="entry name" value="S-adenosyl-L-methionine-dependent methyltransferases"/>
    <property type="match status" value="1"/>
</dbReference>
<dbReference type="InterPro" id="IPR013216">
    <property type="entry name" value="Methyltransf_11"/>
</dbReference>
<evidence type="ECO:0000313" key="3">
    <source>
        <dbReference type="Proteomes" id="UP000037784"/>
    </source>
</evidence>
<accession>A0A0M8K850</accession>